<sequence length="176" mass="19973">MALDGPIIGNDQRINRELNKNVFNTTPNQNQEFVYELKIRALRYMDDISYNELLAHLYFEDETDVCDITLSWFDGQIITAIDYETSNNIYILDIQKYIWVTSLNSANPSQPTVTNLQTSVTDPDNKPSFNNVLFIGIGIGVGGIMLIGILSFVSLILYKKWYQKSEIIPTPGSILP</sequence>
<gene>
    <name evidence="1" type="ORF">DHETER_LOCUS1299</name>
</gene>
<proteinExistence type="predicted"/>
<dbReference type="EMBL" id="CAJVPU010000761">
    <property type="protein sequence ID" value="CAG8461418.1"/>
    <property type="molecule type" value="Genomic_DNA"/>
</dbReference>
<dbReference type="Proteomes" id="UP000789702">
    <property type="component" value="Unassembled WGS sequence"/>
</dbReference>
<accession>A0ACA9KA90</accession>
<protein>
    <submittedName>
        <fullName evidence="1">13267_t:CDS:1</fullName>
    </submittedName>
</protein>
<reference evidence="1" key="1">
    <citation type="submission" date="2021-06" db="EMBL/GenBank/DDBJ databases">
        <authorList>
            <person name="Kallberg Y."/>
            <person name="Tangrot J."/>
            <person name="Rosling A."/>
        </authorList>
    </citation>
    <scope>NUCLEOTIDE SEQUENCE</scope>
    <source>
        <strain evidence="1">IL203A</strain>
    </source>
</reference>
<evidence type="ECO:0000313" key="1">
    <source>
        <dbReference type="EMBL" id="CAG8461418.1"/>
    </source>
</evidence>
<name>A0ACA9KA90_9GLOM</name>
<keyword evidence="2" id="KW-1185">Reference proteome</keyword>
<comment type="caution">
    <text evidence="1">The sequence shown here is derived from an EMBL/GenBank/DDBJ whole genome shotgun (WGS) entry which is preliminary data.</text>
</comment>
<organism evidence="1 2">
    <name type="scientific">Dentiscutata heterogama</name>
    <dbReference type="NCBI Taxonomy" id="1316150"/>
    <lineage>
        <taxon>Eukaryota</taxon>
        <taxon>Fungi</taxon>
        <taxon>Fungi incertae sedis</taxon>
        <taxon>Mucoromycota</taxon>
        <taxon>Glomeromycotina</taxon>
        <taxon>Glomeromycetes</taxon>
        <taxon>Diversisporales</taxon>
        <taxon>Gigasporaceae</taxon>
        <taxon>Dentiscutata</taxon>
    </lineage>
</organism>
<evidence type="ECO:0000313" key="2">
    <source>
        <dbReference type="Proteomes" id="UP000789702"/>
    </source>
</evidence>